<evidence type="ECO:0000256" key="1">
    <source>
        <dbReference type="SAM" id="SignalP"/>
    </source>
</evidence>
<dbReference type="AlphaFoldDB" id="A0A0A9C481"/>
<proteinExistence type="predicted"/>
<protein>
    <submittedName>
        <fullName evidence="2">Uncharacterized protein</fullName>
    </submittedName>
</protein>
<feature type="chain" id="PRO_5002044354" evidence="1">
    <location>
        <begin position="27"/>
        <end position="38"/>
    </location>
</feature>
<feature type="signal peptide" evidence="1">
    <location>
        <begin position="1"/>
        <end position="26"/>
    </location>
</feature>
<sequence>MLVKFCLSQLMYLHLWIAGVMPPSLSVQHPVNFEFICI</sequence>
<dbReference type="EMBL" id="GBRH01229720">
    <property type="protein sequence ID" value="JAD68175.1"/>
    <property type="molecule type" value="Transcribed_RNA"/>
</dbReference>
<evidence type="ECO:0000313" key="2">
    <source>
        <dbReference type="EMBL" id="JAD68175.1"/>
    </source>
</evidence>
<reference evidence="2" key="1">
    <citation type="submission" date="2014-09" db="EMBL/GenBank/DDBJ databases">
        <authorList>
            <person name="Magalhaes I.L.F."/>
            <person name="Oliveira U."/>
            <person name="Santos F.R."/>
            <person name="Vidigal T.H.D.A."/>
            <person name="Brescovit A.D."/>
            <person name="Santos A.J."/>
        </authorList>
    </citation>
    <scope>NUCLEOTIDE SEQUENCE</scope>
    <source>
        <tissue evidence="2">Shoot tissue taken approximately 20 cm above the soil surface</tissue>
    </source>
</reference>
<name>A0A0A9C481_ARUDO</name>
<accession>A0A0A9C481</accession>
<keyword evidence="1" id="KW-0732">Signal</keyword>
<reference evidence="2" key="2">
    <citation type="journal article" date="2015" name="Data Brief">
        <title>Shoot transcriptome of the giant reed, Arundo donax.</title>
        <authorList>
            <person name="Barrero R.A."/>
            <person name="Guerrero F.D."/>
            <person name="Moolhuijzen P."/>
            <person name="Goolsby J.A."/>
            <person name="Tidwell J."/>
            <person name="Bellgard S.E."/>
            <person name="Bellgard M.I."/>
        </authorList>
    </citation>
    <scope>NUCLEOTIDE SEQUENCE</scope>
    <source>
        <tissue evidence="2">Shoot tissue taken approximately 20 cm above the soil surface</tissue>
    </source>
</reference>
<organism evidence="2">
    <name type="scientific">Arundo donax</name>
    <name type="common">Giant reed</name>
    <name type="synonym">Donax arundinaceus</name>
    <dbReference type="NCBI Taxonomy" id="35708"/>
    <lineage>
        <taxon>Eukaryota</taxon>
        <taxon>Viridiplantae</taxon>
        <taxon>Streptophyta</taxon>
        <taxon>Embryophyta</taxon>
        <taxon>Tracheophyta</taxon>
        <taxon>Spermatophyta</taxon>
        <taxon>Magnoliopsida</taxon>
        <taxon>Liliopsida</taxon>
        <taxon>Poales</taxon>
        <taxon>Poaceae</taxon>
        <taxon>PACMAD clade</taxon>
        <taxon>Arundinoideae</taxon>
        <taxon>Arundineae</taxon>
        <taxon>Arundo</taxon>
    </lineage>
</organism>